<accession>A0A814JPS5</accession>
<gene>
    <name evidence="2" type="ORF">BJG266_LOCUS17931</name>
    <name evidence="3" type="ORF">QVE165_LOCUS29304</name>
</gene>
<dbReference type="OrthoDB" id="10051597at2759"/>
<dbReference type="EMBL" id="CAJNOI010000089">
    <property type="protein sequence ID" value="CAF1038489.1"/>
    <property type="molecule type" value="Genomic_DNA"/>
</dbReference>
<sequence length="237" mass="26005">MEDTTTNDISSDKKKNVHRRMASLPLIHNFLAKSKQLLSSSSPEISPIVENLSEESDNVTLLSSSSSVLVDTQQSNNLSSDSIDISSDDKSFNDQTSVGYLPNTDSSNSTMVIVTSPSFTSDLLSEQNDSIDQLNSSSLSFLQTKQRRIDHRRNKSEPIKSASTEDLASSTILDLSSNNESSIGKKSSVKLTPNNSSPLTTSKQLTLEKVSSQSSTTSRKKKPWYNVSIISYYFFIG</sequence>
<evidence type="ECO:0000313" key="3">
    <source>
        <dbReference type="EMBL" id="CAF1265703.1"/>
    </source>
</evidence>
<organism evidence="2 5">
    <name type="scientific">Adineta steineri</name>
    <dbReference type="NCBI Taxonomy" id="433720"/>
    <lineage>
        <taxon>Eukaryota</taxon>
        <taxon>Metazoa</taxon>
        <taxon>Spiralia</taxon>
        <taxon>Gnathifera</taxon>
        <taxon>Rotifera</taxon>
        <taxon>Eurotatoria</taxon>
        <taxon>Bdelloidea</taxon>
        <taxon>Adinetida</taxon>
        <taxon>Adinetidae</taxon>
        <taxon>Adineta</taxon>
    </lineage>
</organism>
<feature type="region of interest" description="Disordered" evidence="1">
    <location>
        <begin position="179"/>
        <end position="214"/>
    </location>
</feature>
<evidence type="ECO:0000256" key="1">
    <source>
        <dbReference type="SAM" id="MobiDB-lite"/>
    </source>
</evidence>
<evidence type="ECO:0000313" key="5">
    <source>
        <dbReference type="Proteomes" id="UP000663877"/>
    </source>
</evidence>
<dbReference type="AlphaFoldDB" id="A0A814JPS5"/>
<name>A0A814JPS5_9BILA</name>
<reference evidence="2" key="1">
    <citation type="submission" date="2021-02" db="EMBL/GenBank/DDBJ databases">
        <authorList>
            <person name="Nowell W R."/>
        </authorList>
    </citation>
    <scope>NUCLEOTIDE SEQUENCE</scope>
</reference>
<proteinExistence type="predicted"/>
<dbReference type="Proteomes" id="UP000663877">
    <property type="component" value="Unassembled WGS sequence"/>
</dbReference>
<evidence type="ECO:0000313" key="4">
    <source>
        <dbReference type="Proteomes" id="UP000663832"/>
    </source>
</evidence>
<dbReference type="EMBL" id="CAJNOM010000234">
    <property type="protein sequence ID" value="CAF1265703.1"/>
    <property type="molecule type" value="Genomic_DNA"/>
</dbReference>
<comment type="caution">
    <text evidence="2">The sequence shown here is derived from an EMBL/GenBank/DDBJ whole genome shotgun (WGS) entry which is preliminary data.</text>
</comment>
<dbReference type="Proteomes" id="UP000663832">
    <property type="component" value="Unassembled WGS sequence"/>
</dbReference>
<feature type="region of interest" description="Disordered" evidence="1">
    <location>
        <begin position="78"/>
        <end position="109"/>
    </location>
</feature>
<protein>
    <submittedName>
        <fullName evidence="2">Uncharacterized protein</fullName>
    </submittedName>
</protein>
<feature type="region of interest" description="Disordered" evidence="1">
    <location>
        <begin position="145"/>
        <end position="165"/>
    </location>
</feature>
<feature type="compositionally biased region" description="Polar residues" evidence="1">
    <location>
        <begin position="95"/>
        <end position="109"/>
    </location>
</feature>
<keyword evidence="4" id="KW-1185">Reference proteome</keyword>
<evidence type="ECO:0000313" key="2">
    <source>
        <dbReference type="EMBL" id="CAF1038489.1"/>
    </source>
</evidence>
<feature type="compositionally biased region" description="Polar residues" evidence="1">
    <location>
        <begin position="179"/>
        <end position="205"/>
    </location>
</feature>
<feature type="compositionally biased region" description="Basic residues" evidence="1">
    <location>
        <begin position="145"/>
        <end position="154"/>
    </location>
</feature>